<name>A0A4Z1KQN6_9HELO</name>
<dbReference type="AlphaFoldDB" id="A0A4Z1KQN6"/>
<proteinExistence type="predicted"/>
<sequence length="357" mass="40336">MSSDHGMGLINRKRIWKLGIEMVSLMQAIQEPRRFLHGDIVTDVPNQRHRSTVSCLALKKDMKGCKQFTQRSIYWGETHVISQLYTVTPLYVDILERRLVSGRTFGFRDSQSVNIGYIVGQRNYFVASTSPKILWVVASSLGFENIAINTYPHSFLDSLYELAVSKWSLENLMGISVGLGALRIVKIWSNFKKQETGLDSVLWTHPCPSNIPSMLDDDIVALHDLQNNSFAPASALYIKPENGNLAAIKVYSPLGFCAGIRGIRSTWCSDYDTASLSVFLRDSEHLVIVKFYKVISVVYHLQFITDLNQISEFMPLAPMSQEFLSIVLNRVLWTTDIFGLCGCFIKSEQQLNCFGII</sequence>
<keyword evidence="2" id="KW-1185">Reference proteome</keyword>
<protein>
    <submittedName>
        <fullName evidence="1">Uncharacterized protein</fullName>
    </submittedName>
</protein>
<evidence type="ECO:0000313" key="2">
    <source>
        <dbReference type="Proteomes" id="UP000297280"/>
    </source>
</evidence>
<organism evidence="1 2">
    <name type="scientific">Botrytis porri</name>
    <dbReference type="NCBI Taxonomy" id="87229"/>
    <lineage>
        <taxon>Eukaryota</taxon>
        <taxon>Fungi</taxon>
        <taxon>Dikarya</taxon>
        <taxon>Ascomycota</taxon>
        <taxon>Pezizomycotina</taxon>
        <taxon>Leotiomycetes</taxon>
        <taxon>Helotiales</taxon>
        <taxon>Sclerotiniaceae</taxon>
        <taxon>Botrytis</taxon>
    </lineage>
</organism>
<dbReference type="Proteomes" id="UP000297280">
    <property type="component" value="Unassembled WGS sequence"/>
</dbReference>
<reference evidence="1 2" key="1">
    <citation type="submission" date="2017-12" db="EMBL/GenBank/DDBJ databases">
        <title>Comparative genomics of Botrytis spp.</title>
        <authorList>
            <person name="Valero-Jimenez C.A."/>
            <person name="Tapia P."/>
            <person name="Veloso J."/>
            <person name="Silva-Moreno E."/>
            <person name="Staats M."/>
            <person name="Valdes J.H."/>
            <person name="Van Kan J.A.L."/>
        </authorList>
    </citation>
    <scope>NUCLEOTIDE SEQUENCE [LARGE SCALE GENOMIC DNA]</scope>
    <source>
        <strain evidence="1 2">MUCL3349</strain>
    </source>
</reference>
<dbReference type="EMBL" id="PQXO01000579">
    <property type="protein sequence ID" value="TGO83879.1"/>
    <property type="molecule type" value="Genomic_DNA"/>
</dbReference>
<comment type="caution">
    <text evidence="1">The sequence shown here is derived from an EMBL/GenBank/DDBJ whole genome shotgun (WGS) entry which is preliminary data.</text>
</comment>
<dbReference type="STRING" id="87229.A0A4Z1KQN6"/>
<gene>
    <name evidence="1" type="ORF">BPOR_0580g00080</name>
</gene>
<accession>A0A4Z1KQN6</accession>
<evidence type="ECO:0000313" key="1">
    <source>
        <dbReference type="EMBL" id="TGO83879.1"/>
    </source>
</evidence>